<sequence>MNKKIKYPIIILFSLLYLYLEAIGTKYLPDYGFVWTLVSVLSCLFLYFYNDSIIIFSFINRKWNEWVKKPQVTWEISHAIQTNNEDCLITTNKKLIDYLKKKSKYTFTIQQDTENYLEYQIELPDIRKYSLSLNTIEDDIFELTIAYKCTLSYKQSRKELTAALNFFQTMTQHISISNEKNPNEFNELFNEPLYTLLLSFTGLNPFYGLMTKRIDQKEIESFSLEFTQQNCTIKITNNELTIVSSSQEVLDDVVSNYLALSDIT</sequence>
<keyword evidence="1" id="KW-0812">Transmembrane</keyword>
<feature type="transmembrane region" description="Helical" evidence="1">
    <location>
        <begin position="32"/>
        <end position="59"/>
    </location>
</feature>
<dbReference type="EMBL" id="FJMZ01000001">
    <property type="protein sequence ID" value="CZQ80696.1"/>
    <property type="molecule type" value="Genomic_DNA"/>
</dbReference>
<evidence type="ECO:0000313" key="2">
    <source>
        <dbReference type="EMBL" id="CZQ80696.1"/>
    </source>
</evidence>
<gene>
    <name evidence="3" type="ORF">SAMN04488507_100262</name>
    <name evidence="2" type="ORF">TFLO_123</name>
</gene>
<dbReference type="EMBL" id="FOQC01000002">
    <property type="protein sequence ID" value="SFH50150.1"/>
    <property type="molecule type" value="Genomic_DNA"/>
</dbReference>
<comment type="caution">
    <text evidence="3">The sequence shown here is derived from an EMBL/GenBank/DDBJ whole genome shotgun (WGS) entry which is preliminary data.</text>
</comment>
<keyword evidence="4" id="KW-1185">Reference proteome</keyword>
<dbReference type="Proteomes" id="UP000195947">
    <property type="component" value="Unassembled WGS sequence"/>
</dbReference>
<proteinExistence type="predicted"/>
<dbReference type="RefSeq" id="WP_086987910.1">
    <property type="nucleotide sequence ID" value="NZ_FJMZ01000001.1"/>
</dbReference>
<evidence type="ECO:0000313" key="3">
    <source>
        <dbReference type="EMBL" id="SFH50150.1"/>
    </source>
</evidence>
<evidence type="ECO:0000313" key="5">
    <source>
        <dbReference type="Proteomes" id="UP000199686"/>
    </source>
</evidence>
<evidence type="ECO:0000256" key="1">
    <source>
        <dbReference type="SAM" id="Phobius"/>
    </source>
</evidence>
<name>A0AB38BEH2_9LACT</name>
<reference evidence="3 5" key="2">
    <citation type="submission" date="2016-10" db="EMBL/GenBank/DDBJ databases">
        <authorList>
            <person name="Varghese N."/>
            <person name="Submissions S."/>
        </authorList>
    </citation>
    <scope>NUCLEOTIDE SEQUENCE [LARGE SCALE GENOMIC DNA]</scope>
    <source>
        <strain evidence="3 5">DSM 2094</strain>
    </source>
</reference>
<keyword evidence="1" id="KW-0472">Membrane</keyword>
<reference evidence="2 4" key="1">
    <citation type="submission" date="2016-02" db="EMBL/GenBank/DDBJ databases">
        <authorList>
            <person name="Strepis N."/>
        </authorList>
    </citation>
    <scope>NUCLEOTIDE SEQUENCE [LARGE SCALE GENOMIC DNA]</scope>
    <source>
        <strain evidence="2">Trichococcus flocculiformis</strain>
    </source>
</reference>
<evidence type="ECO:0000313" key="4">
    <source>
        <dbReference type="Proteomes" id="UP000195947"/>
    </source>
</evidence>
<accession>A0AB38BEH2</accession>
<dbReference type="AlphaFoldDB" id="A0AB38BEH2"/>
<keyword evidence="1" id="KW-1133">Transmembrane helix</keyword>
<protein>
    <submittedName>
        <fullName evidence="3">Uncharacterized protein</fullName>
    </submittedName>
</protein>
<dbReference type="Proteomes" id="UP000199686">
    <property type="component" value="Unassembled WGS sequence"/>
</dbReference>
<organism evidence="3 5">
    <name type="scientific">Trichococcus flocculiformis</name>
    <dbReference type="NCBI Taxonomy" id="82803"/>
    <lineage>
        <taxon>Bacteria</taxon>
        <taxon>Bacillati</taxon>
        <taxon>Bacillota</taxon>
        <taxon>Bacilli</taxon>
        <taxon>Lactobacillales</taxon>
        <taxon>Carnobacteriaceae</taxon>
        <taxon>Trichococcus</taxon>
    </lineage>
</organism>